<feature type="transmembrane region" description="Helical" evidence="1">
    <location>
        <begin position="20"/>
        <end position="44"/>
    </location>
</feature>
<reference evidence="2" key="1">
    <citation type="submission" date="2012-05" db="EMBL/GenBank/DDBJ databases">
        <authorList>
            <person name="Krishnakumar V."/>
            <person name="Cheung F."/>
            <person name="Xiao Y."/>
            <person name="Chan A."/>
            <person name="Moskal W.A."/>
            <person name="Town C.D."/>
        </authorList>
    </citation>
    <scope>NUCLEOTIDE SEQUENCE</scope>
</reference>
<accession>I3SE67</accession>
<keyword evidence="1" id="KW-0472">Membrane</keyword>
<evidence type="ECO:0008006" key="3">
    <source>
        <dbReference type="Google" id="ProtNLM"/>
    </source>
</evidence>
<dbReference type="AlphaFoldDB" id="I3SE67"/>
<evidence type="ECO:0000313" key="2">
    <source>
        <dbReference type="EMBL" id="AFK38559.1"/>
    </source>
</evidence>
<dbReference type="EMBL" id="BT138764">
    <property type="protein sequence ID" value="AFK38559.1"/>
    <property type="molecule type" value="mRNA"/>
</dbReference>
<keyword evidence="1" id="KW-0812">Transmembrane</keyword>
<proteinExistence type="evidence at transcript level"/>
<organism evidence="2">
    <name type="scientific">Medicago truncatula</name>
    <name type="common">Barrel medic</name>
    <name type="synonym">Medicago tribuloides</name>
    <dbReference type="NCBI Taxonomy" id="3880"/>
    <lineage>
        <taxon>Eukaryota</taxon>
        <taxon>Viridiplantae</taxon>
        <taxon>Streptophyta</taxon>
        <taxon>Embryophyta</taxon>
        <taxon>Tracheophyta</taxon>
        <taxon>Spermatophyta</taxon>
        <taxon>Magnoliopsida</taxon>
        <taxon>eudicotyledons</taxon>
        <taxon>Gunneridae</taxon>
        <taxon>Pentapetalae</taxon>
        <taxon>rosids</taxon>
        <taxon>fabids</taxon>
        <taxon>Fabales</taxon>
        <taxon>Fabaceae</taxon>
        <taxon>Papilionoideae</taxon>
        <taxon>50 kb inversion clade</taxon>
        <taxon>NPAAA clade</taxon>
        <taxon>Hologalegina</taxon>
        <taxon>IRL clade</taxon>
        <taxon>Trifolieae</taxon>
        <taxon>Medicago</taxon>
    </lineage>
</organism>
<keyword evidence="1" id="KW-1133">Transmembrane helix</keyword>
<sequence>MATSWYSNREQPLGIQIKIYNLFVSIYLSIYLYSFYNMLTFFIMQSNRELSIK</sequence>
<protein>
    <recommendedName>
        <fullName evidence="3">Transmembrane protein</fullName>
    </recommendedName>
</protein>
<evidence type="ECO:0000256" key="1">
    <source>
        <dbReference type="SAM" id="Phobius"/>
    </source>
</evidence>
<name>I3SE67_MEDTR</name>